<dbReference type="InterPro" id="IPR000836">
    <property type="entry name" value="PRTase_dom"/>
</dbReference>
<feature type="compositionally biased region" description="Polar residues" evidence="1">
    <location>
        <begin position="198"/>
        <end position="227"/>
    </location>
</feature>
<keyword evidence="4" id="KW-1185">Reference proteome</keyword>
<sequence>MTSMQTWQSADEVDNAIGKMADQLGALLAARAIDHPLMVGIHSGGVWVAERLHQRLGLQEPMGQLDISFYRDDFTRIGTHPQVRPSDLPVPVDDRHIVLVDDVLQTGRTIRAALNVLFDYGRPASVVLAILAGRDGRELPIEPDVVGLYAELEPGEQIKLTGPEPLTLKRGRVDPDSHQDGAAFDADPTARSGLDPSDQANSHTSGQASGQANGHSSAQANSDSNSHANDDGNGHANGHSSGAG</sequence>
<dbReference type="InterPro" id="IPR050137">
    <property type="entry name" value="PyrR_bifunctional"/>
</dbReference>
<proteinExistence type="predicted"/>
<reference evidence="3 4" key="1">
    <citation type="journal article" date="2020" name="Microorganisms">
        <title>Osmotic Adaptation and Compatible Solute Biosynthesis of Phototrophic Bacteria as Revealed from Genome Analyses.</title>
        <authorList>
            <person name="Imhoff J.F."/>
            <person name="Rahn T."/>
            <person name="Kunzel S."/>
            <person name="Keller A."/>
            <person name="Neulinger S.C."/>
        </authorList>
    </citation>
    <scope>NUCLEOTIDE SEQUENCE [LARGE SCALE GENOMIC DNA]</scope>
    <source>
        <strain evidence="3 4">DSM 25653</strain>
    </source>
</reference>
<dbReference type="CDD" id="cd06223">
    <property type="entry name" value="PRTases_typeI"/>
    <property type="match status" value="1"/>
</dbReference>
<dbReference type="Pfam" id="PF00156">
    <property type="entry name" value="Pribosyltran"/>
    <property type="match status" value="1"/>
</dbReference>
<evidence type="ECO:0000256" key="1">
    <source>
        <dbReference type="SAM" id="MobiDB-lite"/>
    </source>
</evidence>
<keyword evidence="3" id="KW-0808">Transferase</keyword>
<comment type="caution">
    <text evidence="3">The sequence shown here is derived from an EMBL/GenBank/DDBJ whole genome shotgun (WGS) entry which is preliminary data.</text>
</comment>
<feature type="domain" description="Phosphoribosyltransferase" evidence="2">
    <location>
        <begin position="30"/>
        <end position="145"/>
    </location>
</feature>
<keyword evidence="3" id="KW-0328">Glycosyltransferase</keyword>
<feature type="region of interest" description="Disordered" evidence="1">
    <location>
        <begin position="159"/>
        <end position="244"/>
    </location>
</feature>
<evidence type="ECO:0000259" key="2">
    <source>
        <dbReference type="Pfam" id="PF00156"/>
    </source>
</evidence>
<dbReference type="PANTHER" id="PTHR11608:SF0">
    <property type="entry name" value="BIFUNCTIONAL PROTEIN PYRR"/>
    <property type="match status" value="1"/>
</dbReference>
<accession>A0A9X0W7I9</accession>
<dbReference type="EMBL" id="NRRY01000008">
    <property type="protein sequence ID" value="MBK1618244.1"/>
    <property type="molecule type" value="Genomic_DNA"/>
</dbReference>
<dbReference type="Gene3D" id="3.40.50.2020">
    <property type="match status" value="1"/>
</dbReference>
<gene>
    <name evidence="3" type="ORF">CKO42_07265</name>
</gene>
<dbReference type="NCBIfam" id="NF003545">
    <property type="entry name" value="PRK05205.1-1"/>
    <property type="match status" value="1"/>
</dbReference>
<dbReference type="SUPFAM" id="SSF53271">
    <property type="entry name" value="PRTase-like"/>
    <property type="match status" value="1"/>
</dbReference>
<name>A0A9X0W7I9_9GAMM</name>
<dbReference type="GO" id="GO:0016757">
    <property type="term" value="F:glycosyltransferase activity"/>
    <property type="evidence" value="ECO:0007669"/>
    <property type="project" value="UniProtKB-KW"/>
</dbReference>
<dbReference type="PANTHER" id="PTHR11608">
    <property type="entry name" value="BIFUNCTIONAL PROTEIN PYRR"/>
    <property type="match status" value="1"/>
</dbReference>
<evidence type="ECO:0000313" key="4">
    <source>
        <dbReference type="Proteomes" id="UP001138768"/>
    </source>
</evidence>
<protein>
    <submittedName>
        <fullName evidence="3">Bifunctional pyr operon transcriptional regulator/uracil phosphoribosyltransferase</fullName>
    </submittedName>
</protein>
<dbReference type="AlphaFoldDB" id="A0A9X0W7I9"/>
<dbReference type="Proteomes" id="UP001138768">
    <property type="component" value="Unassembled WGS sequence"/>
</dbReference>
<organism evidence="3 4">
    <name type="scientific">Lamprobacter modestohalophilus</name>
    <dbReference type="NCBI Taxonomy" id="1064514"/>
    <lineage>
        <taxon>Bacteria</taxon>
        <taxon>Pseudomonadati</taxon>
        <taxon>Pseudomonadota</taxon>
        <taxon>Gammaproteobacteria</taxon>
        <taxon>Chromatiales</taxon>
        <taxon>Chromatiaceae</taxon>
        <taxon>Lamprobacter</taxon>
    </lineage>
</organism>
<evidence type="ECO:0000313" key="3">
    <source>
        <dbReference type="EMBL" id="MBK1618244.1"/>
    </source>
</evidence>
<dbReference type="InterPro" id="IPR029057">
    <property type="entry name" value="PRTase-like"/>
</dbReference>